<name>A0A081CY96_9HYPH</name>
<organism evidence="1 2">
    <name type="scientific">Agrobacterium rubi TR3 = NBRC 13261</name>
    <dbReference type="NCBI Taxonomy" id="1368415"/>
    <lineage>
        <taxon>Bacteria</taxon>
        <taxon>Pseudomonadati</taxon>
        <taxon>Pseudomonadota</taxon>
        <taxon>Alphaproteobacteria</taxon>
        <taxon>Hyphomicrobiales</taxon>
        <taxon>Rhizobiaceae</taxon>
        <taxon>Rhizobium/Agrobacterium group</taxon>
        <taxon>Agrobacterium</taxon>
    </lineage>
</organism>
<dbReference type="OrthoDB" id="9808744at2"/>
<dbReference type="eggNOG" id="COG2337">
    <property type="taxonomic scope" value="Bacteria"/>
</dbReference>
<dbReference type="SUPFAM" id="SSF50118">
    <property type="entry name" value="Cell growth inhibitor/plasmid maintenance toxic component"/>
    <property type="match status" value="1"/>
</dbReference>
<dbReference type="EMBL" id="BBJU01000019">
    <property type="protein sequence ID" value="GAK71642.1"/>
    <property type="molecule type" value="Genomic_DNA"/>
</dbReference>
<dbReference type="GO" id="GO:0003677">
    <property type="term" value="F:DNA binding"/>
    <property type="evidence" value="ECO:0007669"/>
    <property type="project" value="InterPro"/>
</dbReference>
<proteinExistence type="predicted"/>
<dbReference type="Proteomes" id="UP000028701">
    <property type="component" value="Unassembled WGS sequence"/>
</dbReference>
<evidence type="ECO:0000313" key="2">
    <source>
        <dbReference type="Proteomes" id="UP000028701"/>
    </source>
</evidence>
<gene>
    <name evidence="1" type="ORF">RRU01S_19_00470</name>
</gene>
<dbReference type="GO" id="GO:0004521">
    <property type="term" value="F:RNA endonuclease activity"/>
    <property type="evidence" value="ECO:0007669"/>
    <property type="project" value="TreeGrafter"/>
</dbReference>
<dbReference type="InterPro" id="IPR003477">
    <property type="entry name" value="PemK-like"/>
</dbReference>
<dbReference type="RefSeq" id="WP_045231189.1">
    <property type="nucleotide sequence ID" value="NZ_BBJU01000019.1"/>
</dbReference>
<dbReference type="Gene3D" id="2.30.30.110">
    <property type="match status" value="1"/>
</dbReference>
<dbReference type="PANTHER" id="PTHR33988">
    <property type="entry name" value="ENDORIBONUCLEASE MAZF-RELATED"/>
    <property type="match status" value="1"/>
</dbReference>
<reference evidence="1 2" key="1">
    <citation type="submission" date="2014-08" db="EMBL/GenBank/DDBJ databases">
        <title>Whole genome shotgun sequence of Rhizobium rubi NBRC 13261.</title>
        <authorList>
            <person name="Katano-Makiyama Y."/>
            <person name="Hosoyama A."/>
            <person name="Hashimoto M."/>
            <person name="Hosoyama Y."/>
            <person name="Noguchi M."/>
            <person name="Tsuchikane K."/>
            <person name="Uohara A."/>
            <person name="Ohji S."/>
            <person name="Ichikawa N."/>
            <person name="Kimura A."/>
            <person name="Yamazoe A."/>
            <person name="Fujita N."/>
        </authorList>
    </citation>
    <scope>NUCLEOTIDE SEQUENCE [LARGE SCALE GENOMIC DNA]</scope>
    <source>
        <strain evidence="1 2">NBRC 13261</strain>
    </source>
</reference>
<dbReference type="InterPro" id="IPR011067">
    <property type="entry name" value="Plasmid_toxin/cell-grow_inhib"/>
</dbReference>
<dbReference type="AlphaFoldDB" id="A0A081CY96"/>
<evidence type="ECO:0000313" key="1">
    <source>
        <dbReference type="EMBL" id="GAK71642.1"/>
    </source>
</evidence>
<protein>
    <submittedName>
        <fullName evidence="1">Putative toxin-antitoxin system toxin component</fullName>
    </submittedName>
</protein>
<dbReference type="GO" id="GO:0006402">
    <property type="term" value="P:mRNA catabolic process"/>
    <property type="evidence" value="ECO:0007669"/>
    <property type="project" value="TreeGrafter"/>
</dbReference>
<sequence length="119" mass="12938">MVRSNVPKRGDVFLIDLNPVVGNEMKDEHRCVVITPKEINAVGLCLVLPITTGGMFTRKAGLAVNISGHRTTGVALCNQVRSLDIAGRIALKRAKFLETLDDAKMQEIVARVVSMIDPV</sequence>
<dbReference type="PANTHER" id="PTHR33988:SF3">
    <property type="entry name" value="ENDORIBONUCLEASE TOXIN CHPB-RELATED"/>
    <property type="match status" value="1"/>
</dbReference>
<comment type="caution">
    <text evidence="1">The sequence shown here is derived from an EMBL/GenBank/DDBJ whole genome shotgun (WGS) entry which is preliminary data.</text>
</comment>
<dbReference type="Pfam" id="PF02452">
    <property type="entry name" value="PemK_toxin"/>
    <property type="match status" value="1"/>
</dbReference>
<accession>A0A081CY96</accession>
<dbReference type="GO" id="GO:0016075">
    <property type="term" value="P:rRNA catabolic process"/>
    <property type="evidence" value="ECO:0007669"/>
    <property type="project" value="TreeGrafter"/>
</dbReference>